<reference evidence="2" key="1">
    <citation type="submission" date="2023-07" db="EMBL/GenBank/DDBJ databases">
        <authorList>
            <person name="Luz R."/>
            <person name="Cordeiro R."/>
            <person name="Fonseca A."/>
            <person name="Goncalves V."/>
        </authorList>
    </citation>
    <scope>NUCLEOTIDE SEQUENCE [LARGE SCALE GENOMIC DNA]</scope>
    <source>
        <strain evidence="2">BACA0444</strain>
    </source>
</reference>
<sequence length="80" mass="8947">MQQAILRFSIPSSANNATKKAFANSLESVRKSGGTIVPDWPKAGEFEAYLWFPKTHSKQELAGYRVVSALNRAFSYSYDD</sequence>
<dbReference type="RefSeq" id="WP_322878797.1">
    <property type="nucleotide sequence ID" value="NZ_JAVMIP010000013.1"/>
</dbReference>
<accession>A0AAE4FSM8</accession>
<keyword evidence="2" id="KW-1185">Reference proteome</keyword>
<dbReference type="EMBL" id="JAVMIP010000013">
    <property type="protein sequence ID" value="MDS3861559.1"/>
    <property type="molecule type" value="Genomic_DNA"/>
</dbReference>
<proteinExistence type="predicted"/>
<organism evidence="1 2">
    <name type="scientific">Pseudocalidococcus azoricus BACA0444</name>
    <dbReference type="NCBI Taxonomy" id="2918990"/>
    <lineage>
        <taxon>Bacteria</taxon>
        <taxon>Bacillati</taxon>
        <taxon>Cyanobacteriota</taxon>
        <taxon>Cyanophyceae</taxon>
        <taxon>Acaryochloridales</taxon>
        <taxon>Thermosynechococcaceae</taxon>
        <taxon>Pseudocalidococcus</taxon>
        <taxon>Pseudocalidococcus azoricus</taxon>
    </lineage>
</organism>
<name>A0AAE4FSM8_9CYAN</name>
<dbReference type="AlphaFoldDB" id="A0AAE4FSM8"/>
<comment type="caution">
    <text evidence="1">The sequence shown here is derived from an EMBL/GenBank/DDBJ whole genome shotgun (WGS) entry which is preliminary data.</text>
</comment>
<evidence type="ECO:0000313" key="2">
    <source>
        <dbReference type="Proteomes" id="UP001268256"/>
    </source>
</evidence>
<gene>
    <name evidence="1" type="ORF">RIF25_12150</name>
</gene>
<protein>
    <submittedName>
        <fullName evidence="1">Uncharacterized protein</fullName>
    </submittedName>
</protein>
<evidence type="ECO:0000313" key="1">
    <source>
        <dbReference type="EMBL" id="MDS3861559.1"/>
    </source>
</evidence>
<dbReference type="Proteomes" id="UP001268256">
    <property type="component" value="Unassembled WGS sequence"/>
</dbReference>